<evidence type="ECO:0000313" key="4">
    <source>
        <dbReference type="Proteomes" id="UP000642070"/>
    </source>
</evidence>
<name>A0A917TUS0_9ACTN</name>
<evidence type="ECO:0000256" key="1">
    <source>
        <dbReference type="SAM" id="SignalP"/>
    </source>
</evidence>
<dbReference type="InterPro" id="IPR026004">
    <property type="entry name" value="Septum_form"/>
</dbReference>
<feature type="domain" description="Septum formation-related" evidence="2">
    <location>
        <begin position="47"/>
        <end position="274"/>
    </location>
</feature>
<gene>
    <name evidence="3" type="ORF">GCM10007977_045980</name>
</gene>
<evidence type="ECO:0000259" key="2">
    <source>
        <dbReference type="Pfam" id="PF13845"/>
    </source>
</evidence>
<dbReference type="RefSeq" id="WP_190251974.1">
    <property type="nucleotide sequence ID" value="NZ_BMPI01000022.1"/>
</dbReference>
<keyword evidence="1" id="KW-0732">Signal</keyword>
<dbReference type="Pfam" id="PF13845">
    <property type="entry name" value="Septum_form"/>
    <property type="match status" value="1"/>
</dbReference>
<feature type="signal peptide" evidence="1">
    <location>
        <begin position="1"/>
        <end position="23"/>
    </location>
</feature>
<dbReference type="Proteomes" id="UP000642070">
    <property type="component" value="Unassembled WGS sequence"/>
</dbReference>
<feature type="chain" id="PRO_5039365423" description="Septum formation-related domain-containing protein" evidence="1">
    <location>
        <begin position="24"/>
        <end position="296"/>
    </location>
</feature>
<organism evidence="3 4">
    <name type="scientific">Dactylosporangium sucinum</name>
    <dbReference type="NCBI Taxonomy" id="1424081"/>
    <lineage>
        <taxon>Bacteria</taxon>
        <taxon>Bacillati</taxon>
        <taxon>Actinomycetota</taxon>
        <taxon>Actinomycetes</taxon>
        <taxon>Micromonosporales</taxon>
        <taxon>Micromonosporaceae</taxon>
        <taxon>Dactylosporangium</taxon>
    </lineage>
</organism>
<reference evidence="3" key="2">
    <citation type="submission" date="2020-09" db="EMBL/GenBank/DDBJ databases">
        <authorList>
            <person name="Sun Q."/>
            <person name="Ohkuma M."/>
        </authorList>
    </citation>
    <scope>NUCLEOTIDE SEQUENCE</scope>
    <source>
        <strain evidence="3">JCM 19831</strain>
    </source>
</reference>
<protein>
    <recommendedName>
        <fullName evidence="2">Septum formation-related domain-containing protein</fullName>
    </recommendedName>
</protein>
<dbReference type="AlphaFoldDB" id="A0A917TUS0"/>
<comment type="caution">
    <text evidence="3">The sequence shown here is derived from an EMBL/GenBank/DDBJ whole genome shotgun (WGS) entry which is preliminary data.</text>
</comment>
<keyword evidence="4" id="KW-1185">Reference proteome</keyword>
<accession>A0A917TUS0</accession>
<proteinExistence type="predicted"/>
<evidence type="ECO:0000313" key="3">
    <source>
        <dbReference type="EMBL" id="GGM39325.1"/>
    </source>
</evidence>
<sequence>MKRWQAGLSLALVLFVAACGRPAGTDGDLVDDWPALGKPGVPVPTVGQCWTGASSAEKLEPGSGMKPVDCAADHASETFHVGTFTGTTAQGSAPPAGAQLAEAYTTCDRQAKSFLDGDWHDGRLVLRVFPPTGAEWRGEARFFRCDLIEVSDDNGTLFTRKSSLKDTLDGSRPIALGCVQVKTDSDGFIDDFVPITCEQQHNGEYAGTFYSPDARPYPSDTGARRALLQPGCKALVAKFLGVTEAQFDTNQQLSFAWSTAQQARWEYGDRSARCYLMLEGKLSVARSLKGNANKPI</sequence>
<dbReference type="EMBL" id="BMPI01000022">
    <property type="protein sequence ID" value="GGM39325.1"/>
    <property type="molecule type" value="Genomic_DNA"/>
</dbReference>
<reference evidence="3" key="1">
    <citation type="journal article" date="2014" name="Int. J. Syst. Evol. Microbiol.">
        <title>Complete genome sequence of Corynebacterium casei LMG S-19264T (=DSM 44701T), isolated from a smear-ripened cheese.</title>
        <authorList>
            <consortium name="US DOE Joint Genome Institute (JGI-PGF)"/>
            <person name="Walter F."/>
            <person name="Albersmeier A."/>
            <person name="Kalinowski J."/>
            <person name="Ruckert C."/>
        </authorList>
    </citation>
    <scope>NUCLEOTIDE SEQUENCE</scope>
    <source>
        <strain evidence="3">JCM 19831</strain>
    </source>
</reference>
<dbReference type="PROSITE" id="PS51257">
    <property type="entry name" value="PROKAR_LIPOPROTEIN"/>
    <property type="match status" value="1"/>
</dbReference>